<dbReference type="OrthoDB" id="2498842at2759"/>
<evidence type="ECO:0000313" key="4">
    <source>
        <dbReference type="Proteomes" id="UP000005240"/>
    </source>
</evidence>
<reference evidence="3" key="4">
    <citation type="submission" date="2025-05" db="UniProtKB">
        <authorList>
            <consortium name="EnsemblFungi"/>
        </authorList>
    </citation>
    <scope>IDENTIFICATION</scope>
    <source>
        <strain evidence="3">isolate 1-1 / race 1 (BBBD)</strain>
    </source>
</reference>
<evidence type="ECO:0000313" key="2">
    <source>
        <dbReference type="EMBL" id="OAV97975.1"/>
    </source>
</evidence>
<reference evidence="3 4" key="3">
    <citation type="journal article" date="2017" name="G3 (Bethesda)">
        <title>Comparative analysis highlights variable genome content of wheat rusts and divergence of the mating loci.</title>
        <authorList>
            <person name="Cuomo C.A."/>
            <person name="Bakkeren G."/>
            <person name="Khalil H.B."/>
            <person name="Panwar V."/>
            <person name="Joly D."/>
            <person name="Linning R."/>
            <person name="Sakthikumar S."/>
            <person name="Song X."/>
            <person name="Adiconis X."/>
            <person name="Fan L."/>
            <person name="Goldberg J.M."/>
            <person name="Levin J.Z."/>
            <person name="Young S."/>
            <person name="Zeng Q."/>
            <person name="Anikster Y."/>
            <person name="Bruce M."/>
            <person name="Wang M."/>
            <person name="Yin C."/>
            <person name="McCallum B."/>
            <person name="Szabo L.J."/>
            <person name="Hulbert S."/>
            <person name="Chen X."/>
            <person name="Fellers J.P."/>
        </authorList>
    </citation>
    <scope>NUCLEOTIDE SEQUENCE</scope>
    <source>
        <strain evidence="4">Isolate 1-1 / race 1 (BBBD)</strain>
        <strain evidence="3">isolate 1-1 / race 1 (BBBD)</strain>
    </source>
</reference>
<protein>
    <submittedName>
        <fullName evidence="2 3">Uncharacterized protein</fullName>
    </submittedName>
</protein>
<dbReference type="EnsemblFungi" id="PTTG_25898-t43_1">
    <property type="protein sequence ID" value="PTTG_25898-t43_1-p1"/>
    <property type="gene ID" value="PTTG_25898"/>
</dbReference>
<dbReference type="Proteomes" id="UP000005240">
    <property type="component" value="Unassembled WGS sequence"/>
</dbReference>
<name>A0A180GYS6_PUCT1</name>
<evidence type="ECO:0000313" key="3">
    <source>
        <dbReference type="EnsemblFungi" id="PTTG_25898-t43_1-p1"/>
    </source>
</evidence>
<organism evidence="2">
    <name type="scientific">Puccinia triticina (isolate 1-1 / race 1 (BBBD))</name>
    <name type="common">Brown leaf rust fungus</name>
    <dbReference type="NCBI Taxonomy" id="630390"/>
    <lineage>
        <taxon>Eukaryota</taxon>
        <taxon>Fungi</taxon>
        <taxon>Dikarya</taxon>
        <taxon>Basidiomycota</taxon>
        <taxon>Pucciniomycotina</taxon>
        <taxon>Pucciniomycetes</taxon>
        <taxon>Pucciniales</taxon>
        <taxon>Pucciniaceae</taxon>
        <taxon>Puccinia</taxon>
    </lineage>
</organism>
<accession>A0A180GYS6</accession>
<gene>
    <name evidence="2" type="ORF">PTTG_25898</name>
</gene>
<reference evidence="2" key="2">
    <citation type="submission" date="2016-05" db="EMBL/GenBank/DDBJ databases">
        <title>Comparative analysis highlights variable genome content of wheat rusts and divergence of the mating loci.</title>
        <authorList>
            <person name="Cuomo C.A."/>
            <person name="Bakkeren G."/>
            <person name="Szabo L."/>
            <person name="Khalil H."/>
            <person name="Joly D."/>
            <person name="Goldberg J."/>
            <person name="Young S."/>
            <person name="Zeng Q."/>
            <person name="Fellers J."/>
        </authorList>
    </citation>
    <scope>NUCLEOTIDE SEQUENCE [LARGE SCALE GENOMIC DNA]</scope>
    <source>
        <strain evidence="2">1-1 BBBD Race 1</strain>
    </source>
</reference>
<dbReference type="VEuPathDB" id="FungiDB:PTTG_25898"/>
<feature type="region of interest" description="Disordered" evidence="1">
    <location>
        <begin position="274"/>
        <end position="296"/>
    </location>
</feature>
<sequence length="453" mass="51050">MHIYINPSQSVPLPWLAPAALRPENKHTTRTTMALAAYRETLQRIDKTSKIASVVSVLEALAHKHTVEPDEITPDEKDRSLTLKDMRGKASILDELRWDLLPSLQDHLILLLESLDLVDPKPKPHPDIDSTKEILSNLDNILESTVSSIVSITLKSPLPHEDHDHGLEDWKIFRFSLLGKKIMDLVEDIIYDDLFGSVKSFIQWCTVAYIFVENSEILKEGSDLRDVILIVTASAQDSIDTTMDWFEKSDWAIVQEAWLEASESFDDVVEMLTSRANPSTEEEEEKSEADNDESKAKNELIAEVAKSAVPLAKLGRILIKKTSETISKKQLSAVGTLELNSATMRQLYETPQSILGPLEHLSNLLNIFYRSPRAIRVADQARIRKSVDNLPKDLQSTLSVLDSCLIPFLPRIEDGSPETHLSSFFPTLKQAWDKASDSLMDVIFSFEVERIVI</sequence>
<dbReference type="AlphaFoldDB" id="A0A180GYS6"/>
<dbReference type="PANTHER" id="PTHR33069:SF3">
    <property type="entry name" value="DYNEIN HEAVY CHAIN TAIL DOMAIN-CONTAINING PROTEIN"/>
    <property type="match status" value="1"/>
</dbReference>
<dbReference type="EMBL" id="ADAS02000010">
    <property type="protein sequence ID" value="OAV97975.1"/>
    <property type="molecule type" value="Genomic_DNA"/>
</dbReference>
<reference evidence="2" key="1">
    <citation type="submission" date="2009-11" db="EMBL/GenBank/DDBJ databases">
        <authorList>
            <consortium name="The Broad Institute Genome Sequencing Platform"/>
            <person name="Ward D."/>
            <person name="Feldgarden M."/>
            <person name="Earl A."/>
            <person name="Young S.K."/>
            <person name="Zeng Q."/>
            <person name="Koehrsen M."/>
            <person name="Alvarado L."/>
            <person name="Berlin A."/>
            <person name="Bochicchio J."/>
            <person name="Borenstein D."/>
            <person name="Chapman S.B."/>
            <person name="Chen Z."/>
            <person name="Engels R."/>
            <person name="Freedman E."/>
            <person name="Gellesch M."/>
            <person name="Goldberg J."/>
            <person name="Griggs A."/>
            <person name="Gujja S."/>
            <person name="Heilman E."/>
            <person name="Heiman D."/>
            <person name="Hepburn T."/>
            <person name="Howarth C."/>
            <person name="Jen D."/>
            <person name="Larson L."/>
            <person name="Lewis B."/>
            <person name="Mehta T."/>
            <person name="Park D."/>
            <person name="Pearson M."/>
            <person name="Roberts A."/>
            <person name="Saif S."/>
            <person name="Shea T."/>
            <person name="Shenoy N."/>
            <person name="Sisk P."/>
            <person name="Stolte C."/>
            <person name="Sykes S."/>
            <person name="Thomson T."/>
            <person name="Walk T."/>
            <person name="White J."/>
            <person name="Yandava C."/>
            <person name="Izard J."/>
            <person name="Baranova O.V."/>
            <person name="Blanton J.M."/>
            <person name="Tanner A.C."/>
            <person name="Dewhirst F.E."/>
            <person name="Haas B."/>
            <person name="Nusbaum C."/>
            <person name="Birren B."/>
        </authorList>
    </citation>
    <scope>NUCLEOTIDE SEQUENCE [LARGE SCALE GENOMIC DNA]</scope>
    <source>
        <strain evidence="2">1-1 BBBD Race 1</strain>
    </source>
</reference>
<keyword evidence="4" id="KW-1185">Reference proteome</keyword>
<proteinExistence type="predicted"/>
<evidence type="ECO:0000256" key="1">
    <source>
        <dbReference type="SAM" id="MobiDB-lite"/>
    </source>
</evidence>
<dbReference type="PANTHER" id="PTHR33069">
    <property type="entry name" value="CHROMOSOME 7, WHOLE GENOME SHOTGUN SEQUENCE-RELATED"/>
    <property type="match status" value="1"/>
</dbReference>